<dbReference type="Proteomes" id="UP001515500">
    <property type="component" value="Chromosome 19"/>
</dbReference>
<sequence>MGVFSNKIAREDLKPGDHIYSWRTAYIYAHHGIYVGDGMVIHFTRAAGQEIGTGTILDRIIFSCSPSNVGASCEICGDQSMKQGVISSCVDCFLAGGDLYIFHYSVSPIFFIAKARGGTCTLAASDPTSDALHRAKYLLNNGFGMYSLFKNNCEDFAIYCKTGLLLVTSFSVGRSGQLTSLAAAVSAVAASPLRFMTMSAGGLTMVAGGMYCIGRYVSDIGVRRDVVKIPVERLVAESTPHEPETAPPAQANH</sequence>
<name>A0AB40AJ75_DIOCR</name>
<dbReference type="Pfam" id="PF04970">
    <property type="entry name" value="LRAT"/>
    <property type="match status" value="1"/>
</dbReference>
<dbReference type="PANTHER" id="PTHR46137:SF3">
    <property type="entry name" value="OS05G0310600 PROTEIN"/>
    <property type="match status" value="1"/>
</dbReference>
<organism evidence="2 3">
    <name type="scientific">Dioscorea cayennensis subsp. rotundata</name>
    <name type="common">White Guinea yam</name>
    <name type="synonym">Dioscorea rotundata</name>
    <dbReference type="NCBI Taxonomy" id="55577"/>
    <lineage>
        <taxon>Eukaryota</taxon>
        <taxon>Viridiplantae</taxon>
        <taxon>Streptophyta</taxon>
        <taxon>Embryophyta</taxon>
        <taxon>Tracheophyta</taxon>
        <taxon>Spermatophyta</taxon>
        <taxon>Magnoliopsida</taxon>
        <taxon>Liliopsida</taxon>
        <taxon>Dioscoreales</taxon>
        <taxon>Dioscoreaceae</taxon>
        <taxon>Dioscorea</taxon>
    </lineage>
</organism>
<dbReference type="RefSeq" id="XP_039114956.1">
    <property type="nucleotide sequence ID" value="XM_039259022.1"/>
</dbReference>
<evidence type="ECO:0000259" key="1">
    <source>
        <dbReference type="PROSITE" id="PS51934"/>
    </source>
</evidence>
<dbReference type="Gene3D" id="3.90.1720.10">
    <property type="entry name" value="endopeptidase domain like (from Nostoc punctiforme)"/>
    <property type="match status" value="1"/>
</dbReference>
<dbReference type="InterPro" id="IPR007053">
    <property type="entry name" value="LRAT_dom"/>
</dbReference>
<gene>
    <name evidence="3" type="primary">LOC120250227</name>
</gene>
<protein>
    <submittedName>
        <fullName evidence="3">Uncharacterized protein LOC120250227</fullName>
    </submittedName>
</protein>
<proteinExistence type="predicted"/>
<keyword evidence="2" id="KW-1185">Reference proteome</keyword>
<dbReference type="PANTHER" id="PTHR46137">
    <property type="entry name" value="OS05G0310600 PROTEIN"/>
    <property type="match status" value="1"/>
</dbReference>
<dbReference type="PROSITE" id="PS51934">
    <property type="entry name" value="LRAT"/>
    <property type="match status" value="1"/>
</dbReference>
<dbReference type="GeneID" id="120250227"/>
<evidence type="ECO:0000313" key="3">
    <source>
        <dbReference type="RefSeq" id="XP_039114956.1"/>
    </source>
</evidence>
<accession>A0AB40AJ75</accession>
<reference evidence="3" key="1">
    <citation type="submission" date="2025-08" db="UniProtKB">
        <authorList>
            <consortium name="RefSeq"/>
        </authorList>
    </citation>
    <scope>IDENTIFICATION</scope>
</reference>
<feature type="domain" description="LRAT" evidence="1">
    <location>
        <begin position="20"/>
        <end position="169"/>
    </location>
</feature>
<evidence type="ECO:0000313" key="2">
    <source>
        <dbReference type="Proteomes" id="UP001515500"/>
    </source>
</evidence>
<dbReference type="AlphaFoldDB" id="A0AB40AJ75"/>